<proteinExistence type="predicted"/>
<dbReference type="EMBL" id="LAXD01000001">
    <property type="protein sequence ID" value="KWX01283.1"/>
    <property type="molecule type" value="Genomic_DNA"/>
</dbReference>
<evidence type="ECO:0000313" key="1">
    <source>
        <dbReference type="EMBL" id="KWX01283.1"/>
    </source>
</evidence>
<protein>
    <submittedName>
        <fullName evidence="1">Uncharacterized protein</fullName>
    </submittedName>
</protein>
<organism evidence="1 2">
    <name type="scientific">Carbonactinospora thermoautotrophica</name>
    <dbReference type="NCBI Taxonomy" id="1469144"/>
    <lineage>
        <taxon>Bacteria</taxon>
        <taxon>Bacillati</taxon>
        <taxon>Actinomycetota</taxon>
        <taxon>Actinomycetes</taxon>
        <taxon>Kitasatosporales</taxon>
        <taxon>Carbonactinosporaceae</taxon>
        <taxon>Carbonactinospora</taxon>
    </lineage>
</organism>
<sequence length="55" mass="6152">MELSAAELRLVVSPRRSFYLFRCPRCEQAVRKPAGPRIIELLTDGGVLSVRVHAS</sequence>
<comment type="caution">
    <text evidence="1">The sequence shown here is derived from an EMBL/GenBank/DDBJ whole genome shotgun (WGS) entry which is preliminary data.</text>
</comment>
<gene>
    <name evidence="1" type="ORF">LI90_2311</name>
</gene>
<dbReference type="AlphaFoldDB" id="A0A132MTW8"/>
<reference evidence="2" key="1">
    <citation type="submission" date="2015-04" db="EMBL/GenBank/DDBJ databases">
        <title>Physiological reanalysis, assessment of diazotrophy, and genome sequences of multiple isolates of Streptomyces thermoautotrophicus.</title>
        <authorList>
            <person name="MacKellar D.C."/>
            <person name="Lieber L."/>
            <person name="Norman J."/>
            <person name="Bolger A."/>
            <person name="Tobin C."/>
            <person name="Murray J.W."/>
            <person name="Chang R."/>
            <person name="Ford T."/>
            <person name="Nguyen P.Q."/>
            <person name="Woodward J."/>
            <person name="Permingeat H."/>
            <person name="Joshi N.S."/>
            <person name="Silver P.A."/>
            <person name="Usadel B."/>
            <person name="Rutherford A.W."/>
            <person name="Friesen M."/>
            <person name="Prell J."/>
        </authorList>
    </citation>
    <scope>NUCLEOTIDE SEQUENCE [LARGE SCALE GENOMIC DNA]</scope>
    <source>
        <strain evidence="2">H1</strain>
    </source>
</reference>
<evidence type="ECO:0000313" key="2">
    <source>
        <dbReference type="Proteomes" id="UP000070188"/>
    </source>
</evidence>
<dbReference type="STRING" id="1469144.LI90_2311"/>
<dbReference type="Proteomes" id="UP000070188">
    <property type="component" value="Unassembled WGS sequence"/>
</dbReference>
<dbReference type="PATRIC" id="fig|1469144.10.peg.2511"/>
<keyword evidence="2" id="KW-1185">Reference proteome</keyword>
<accession>A0A132MTW8</accession>
<name>A0A132MTW8_9ACTN</name>